<proteinExistence type="predicted"/>
<evidence type="ECO:0000313" key="1">
    <source>
        <dbReference type="EMBL" id="KPJ06470.1"/>
    </source>
</evidence>
<name>A0A194QNC0_PAPMA</name>
<protein>
    <submittedName>
        <fullName evidence="1">Uncharacterized protein</fullName>
    </submittedName>
</protein>
<reference evidence="1 2" key="1">
    <citation type="journal article" date="2015" name="Nat. Commun.">
        <title>Outbred genome sequencing and CRISPR/Cas9 gene editing in butterflies.</title>
        <authorList>
            <person name="Li X."/>
            <person name="Fan D."/>
            <person name="Zhang W."/>
            <person name="Liu G."/>
            <person name="Zhang L."/>
            <person name="Zhao L."/>
            <person name="Fang X."/>
            <person name="Chen L."/>
            <person name="Dong Y."/>
            <person name="Chen Y."/>
            <person name="Ding Y."/>
            <person name="Zhao R."/>
            <person name="Feng M."/>
            <person name="Zhu Y."/>
            <person name="Feng Y."/>
            <person name="Jiang X."/>
            <person name="Zhu D."/>
            <person name="Xiang H."/>
            <person name="Feng X."/>
            <person name="Li S."/>
            <person name="Wang J."/>
            <person name="Zhang G."/>
            <person name="Kronforst M.R."/>
            <person name="Wang W."/>
        </authorList>
    </citation>
    <scope>NUCLEOTIDE SEQUENCE [LARGE SCALE GENOMIC DNA]</scope>
    <source>
        <strain evidence="1">Ya'a_city_454_Pm</strain>
        <tissue evidence="1">Whole body</tissue>
    </source>
</reference>
<keyword evidence="2" id="KW-1185">Reference proteome</keyword>
<organism evidence="1 2">
    <name type="scientific">Papilio machaon</name>
    <name type="common">Old World swallowtail butterfly</name>
    <dbReference type="NCBI Taxonomy" id="76193"/>
    <lineage>
        <taxon>Eukaryota</taxon>
        <taxon>Metazoa</taxon>
        <taxon>Ecdysozoa</taxon>
        <taxon>Arthropoda</taxon>
        <taxon>Hexapoda</taxon>
        <taxon>Insecta</taxon>
        <taxon>Pterygota</taxon>
        <taxon>Neoptera</taxon>
        <taxon>Endopterygota</taxon>
        <taxon>Lepidoptera</taxon>
        <taxon>Glossata</taxon>
        <taxon>Ditrysia</taxon>
        <taxon>Papilionoidea</taxon>
        <taxon>Papilionidae</taxon>
        <taxon>Papilioninae</taxon>
        <taxon>Papilio</taxon>
    </lineage>
</organism>
<dbReference type="AlphaFoldDB" id="A0A194QNC0"/>
<dbReference type="Proteomes" id="UP000053240">
    <property type="component" value="Unassembled WGS sequence"/>
</dbReference>
<sequence length="72" mass="8410">MPHSIFAGNLANELEWQASTAHAINSQLAISRLSVEMLQDYISRDEHPGQKQRKGFFRSFWKKSRHYSLEHP</sequence>
<gene>
    <name evidence="1" type="ORF">RR48_14209</name>
</gene>
<evidence type="ECO:0000313" key="2">
    <source>
        <dbReference type="Proteomes" id="UP000053240"/>
    </source>
</evidence>
<accession>A0A194QNC0</accession>
<dbReference type="EMBL" id="KQ461196">
    <property type="protein sequence ID" value="KPJ06470.1"/>
    <property type="molecule type" value="Genomic_DNA"/>
</dbReference>
<dbReference type="InParanoid" id="A0A194QNC0"/>